<evidence type="ECO:0000256" key="2">
    <source>
        <dbReference type="ARBA" id="ARBA00022448"/>
    </source>
</evidence>
<dbReference type="GO" id="GO:0005794">
    <property type="term" value="C:Golgi apparatus"/>
    <property type="evidence" value="ECO:0007669"/>
    <property type="project" value="TreeGrafter"/>
</dbReference>
<keyword evidence="4" id="KW-0256">Endoplasmic reticulum</keyword>
<dbReference type="GO" id="GO:0042157">
    <property type="term" value="P:lipoprotein metabolic process"/>
    <property type="evidence" value="ECO:0007669"/>
    <property type="project" value="TreeGrafter"/>
</dbReference>
<gene>
    <name evidence="7" type="ORF">V5799_000600</name>
</gene>
<dbReference type="GO" id="GO:0005548">
    <property type="term" value="F:phospholipid transporter activity"/>
    <property type="evidence" value="ECO:0007669"/>
    <property type="project" value="InterPro"/>
</dbReference>
<dbReference type="PANTHER" id="PTHR13024">
    <property type="entry name" value="MICROSOMAL TRIGLYCERIDE TRANSFER PROTEIN, LARGE SUBUNIT"/>
    <property type="match status" value="1"/>
</dbReference>
<dbReference type="GO" id="GO:0008289">
    <property type="term" value="F:lipid binding"/>
    <property type="evidence" value="ECO:0007669"/>
    <property type="project" value="InterPro"/>
</dbReference>
<accession>A0AAQ4D2K8</accession>
<dbReference type="InterPro" id="IPR039988">
    <property type="entry name" value="MTTP"/>
</dbReference>
<evidence type="ECO:0000256" key="1">
    <source>
        <dbReference type="ARBA" id="ARBA00004240"/>
    </source>
</evidence>
<proteinExistence type="predicted"/>
<dbReference type="InterPro" id="IPR001747">
    <property type="entry name" value="Vitellogenin_N"/>
</dbReference>
<dbReference type="Proteomes" id="UP001321473">
    <property type="component" value="Unassembled WGS sequence"/>
</dbReference>
<organism evidence="7 8">
    <name type="scientific">Amblyomma americanum</name>
    <name type="common">Lone star tick</name>
    <dbReference type="NCBI Taxonomy" id="6943"/>
    <lineage>
        <taxon>Eukaryota</taxon>
        <taxon>Metazoa</taxon>
        <taxon>Ecdysozoa</taxon>
        <taxon>Arthropoda</taxon>
        <taxon>Chelicerata</taxon>
        <taxon>Arachnida</taxon>
        <taxon>Acari</taxon>
        <taxon>Parasitiformes</taxon>
        <taxon>Ixodida</taxon>
        <taxon>Ixodoidea</taxon>
        <taxon>Ixodidae</taxon>
        <taxon>Amblyomminae</taxon>
        <taxon>Amblyomma</taxon>
    </lineage>
</organism>
<evidence type="ECO:0000313" key="8">
    <source>
        <dbReference type="Proteomes" id="UP001321473"/>
    </source>
</evidence>
<keyword evidence="8" id="KW-1185">Reference proteome</keyword>
<comment type="caution">
    <text evidence="5">Lacks conserved residue(s) required for the propagation of feature annotation.</text>
</comment>
<name>A0AAQ4D2K8_AMBAM</name>
<dbReference type="SMART" id="SM00638">
    <property type="entry name" value="LPD_N"/>
    <property type="match status" value="1"/>
</dbReference>
<dbReference type="InterPro" id="IPR015819">
    <property type="entry name" value="Lipid_transp_b-sht_shell"/>
</dbReference>
<dbReference type="GO" id="GO:0016323">
    <property type="term" value="C:basolateral plasma membrane"/>
    <property type="evidence" value="ECO:0007669"/>
    <property type="project" value="TreeGrafter"/>
</dbReference>
<dbReference type="InterPro" id="IPR045811">
    <property type="entry name" value="MTP_lip-bd"/>
</dbReference>
<dbReference type="Pfam" id="PF19444">
    <property type="entry name" value="MTP_lip_bd"/>
    <property type="match status" value="1"/>
</dbReference>
<keyword evidence="3" id="KW-0732">Signal</keyword>
<reference evidence="7 8" key="1">
    <citation type="journal article" date="2023" name="Arcadia Sci">
        <title>De novo assembly of a long-read Amblyomma americanum tick genome.</title>
        <authorList>
            <person name="Chou S."/>
            <person name="Poskanzer K.E."/>
            <person name="Rollins M."/>
            <person name="Thuy-Boun P.S."/>
        </authorList>
    </citation>
    <scope>NUCLEOTIDE SEQUENCE [LARGE SCALE GENOMIC DNA]</scope>
    <source>
        <strain evidence="7">F_SG_1</strain>
        <tissue evidence="7">Salivary glands</tissue>
    </source>
</reference>
<evidence type="ECO:0000259" key="6">
    <source>
        <dbReference type="PROSITE" id="PS51211"/>
    </source>
</evidence>
<evidence type="ECO:0000256" key="4">
    <source>
        <dbReference type="ARBA" id="ARBA00022824"/>
    </source>
</evidence>
<sequence length="927" mass="101134">MIGHHGMSVVARCLQPAKSGALCSPPCGCRAERASAFVRSGQLCAFLDLSDSVISPPAPAPSRQFELGTTYKYGLQSDVFLNEAAPRPAAKTSKSVGYGLRAAAAVTCLWKSPQDPLNRLFRIELSQVHLTVVPADSPESGRSEHGSQWDAASPLPLYVLQQSNEIVKVWSHKESPTSVNIKKAVASMLQYQLTPEDKQQVDVSGRCSVSFKTERNTIAKHKTLCTHPDKTQYFNPNHIQSPTVLTKSTSLYELLPDMTAPKSVQISEQTQMYVNILKEASILVKAEHSYKLESTSPSGQTFTAATEAEVIQKLTAGQKLTEDTIVARPEPKKCTKNCKSLAENVKLFESNLRAKNLATLKSALSFLRLLESFREASEKEVHAVLKSSKNKNIAPQLLDLAAATQTVASVKAALKFLNFNSEGDLAERFLVGLLAASHPSPAIITEILGVCQKDIRNQKNKASAVAALGALVNVYCRGHRDCEKTEAVGAALKFLEDKLRQCKEEPCWQMHLRGLQNAAQPSTLPTLLYAVRKGGKKAVLSALRAIKQVGNEHFNDQVLDALQKVYGQVDRRHDSTARALAAELIFSSTSVRHIERTLELLPRVEAPELATFVASKLFELVDRADSGRSFAGKVLSNSTFGNYYNLAHSGSSATFTKYLTKGEDLNSTYAVNMELIPGGLLKESSLDVNLETPDERLNLISVGLFAGGLDGLAGGDDSGGAGGEEEEATAGMRLSLLGYELRPYVFFVGTSELMSHVWSGTASEPTPALQGNLLLMDHYQFVALLNGLVLELKLQGVISLDMTGSIQISLWNRNSHSVVRTSGATVVQASASLNSDAASSHVQLNVAGDTHLEFVTDLDFYEKPYKMCIQMTQPGVVLRHNIRKYESVTGRKHLVRRLKRRSQNISGKSYAFHKKNCEYCSVLLADV</sequence>
<dbReference type="Gene3D" id="2.30.230.10">
    <property type="entry name" value="Lipovitellin, beta-sheet shell regions, chain A"/>
    <property type="match status" value="1"/>
</dbReference>
<dbReference type="Pfam" id="PF01347">
    <property type="entry name" value="Vitellogenin_N"/>
    <property type="match status" value="1"/>
</dbReference>
<dbReference type="InterPro" id="IPR015816">
    <property type="entry name" value="Vitellinogen_b-sht_N"/>
</dbReference>
<dbReference type="EMBL" id="JARKHS020035976">
    <property type="protein sequence ID" value="KAK8756698.1"/>
    <property type="molecule type" value="Genomic_DNA"/>
</dbReference>
<dbReference type="InterPro" id="IPR011030">
    <property type="entry name" value="Lipovitellin_superhlx_dom"/>
</dbReference>
<dbReference type="SUPFAM" id="SSF48431">
    <property type="entry name" value="Lipovitellin-phosvitin complex, superhelical domain"/>
    <property type="match status" value="1"/>
</dbReference>
<dbReference type="PANTHER" id="PTHR13024:SF0">
    <property type="entry name" value="MICROSOMAL TRIACYLGLYCEROL TRANSFER PROTEIN"/>
    <property type="match status" value="1"/>
</dbReference>
<dbReference type="SUPFAM" id="SSF56968">
    <property type="entry name" value="Lipovitellin-phosvitin complex, beta-sheet shell regions"/>
    <property type="match status" value="1"/>
</dbReference>
<comment type="caution">
    <text evidence="7">The sequence shown here is derived from an EMBL/GenBank/DDBJ whole genome shotgun (WGS) entry which is preliminary data.</text>
</comment>
<evidence type="ECO:0000313" key="7">
    <source>
        <dbReference type="EMBL" id="KAK8756698.1"/>
    </source>
</evidence>
<dbReference type="GO" id="GO:0005783">
    <property type="term" value="C:endoplasmic reticulum"/>
    <property type="evidence" value="ECO:0007669"/>
    <property type="project" value="UniProtKB-SubCell"/>
</dbReference>
<keyword evidence="2" id="KW-0813">Transport</keyword>
<comment type="subcellular location">
    <subcellularLocation>
        <location evidence="1">Endoplasmic reticulum</location>
    </subcellularLocation>
</comment>
<dbReference type="Gene3D" id="1.25.10.20">
    <property type="entry name" value="Vitellinogen, superhelical"/>
    <property type="match status" value="1"/>
</dbReference>
<evidence type="ECO:0000256" key="5">
    <source>
        <dbReference type="PROSITE-ProRule" id="PRU00557"/>
    </source>
</evidence>
<protein>
    <recommendedName>
        <fullName evidence="6">Vitellogenin domain-containing protein</fullName>
    </recommendedName>
</protein>
<dbReference type="PROSITE" id="PS51211">
    <property type="entry name" value="VITELLOGENIN"/>
    <property type="match status" value="1"/>
</dbReference>
<feature type="domain" description="Vitellogenin" evidence="6">
    <location>
        <begin position="65"/>
        <end position="690"/>
    </location>
</feature>
<dbReference type="AlphaFoldDB" id="A0AAQ4D2K8"/>
<evidence type="ECO:0000256" key="3">
    <source>
        <dbReference type="ARBA" id="ARBA00022729"/>
    </source>
</evidence>